<keyword evidence="3" id="KW-0611">Plant defense</keyword>
<dbReference type="GO" id="GO:0007166">
    <property type="term" value="P:cell surface receptor signaling pathway"/>
    <property type="evidence" value="ECO:0007669"/>
    <property type="project" value="InterPro"/>
</dbReference>
<dbReference type="Gene3D" id="1.20.930.20">
    <property type="entry name" value="Adaptor protein Cbl, N-terminal domain"/>
    <property type="match status" value="1"/>
</dbReference>
<dbReference type="SUPFAM" id="SSF52540">
    <property type="entry name" value="P-loop containing nucleoside triphosphate hydrolases"/>
    <property type="match status" value="1"/>
</dbReference>
<evidence type="ECO:0000313" key="5">
    <source>
        <dbReference type="EMBL" id="AUG72169.1"/>
    </source>
</evidence>
<sequence length="821" mass="93886">MVADMLAGEVAVELVRELLKLCRRACSFKSKAEQLRNSIENLLPIIREIQLSGVELPQHRQRQLDNLTHKLRDGLELVRSASSSSRWNVYKNIQLSRQMEKLEKSVSKFIKRPLQAHILADVHHLRVESTERFDRIERKIEERLGEVKIKEERLRWVLEEMEERGEGAVEVGFCAGMRFGKKKVKEMLFDEREEMRIVGVCGMGGSGKTTLVKEICRDSQIKGHFSNRIIFETVSQSPNLEQLRVKIIQQIMGGDRFTNACDSVPPWMVRFEQSIRRPTLVVLDDVWSLSQLEQLIFKLPGCKTLVVSRFRFPAVVNSTYELELLQEEEALAVFCFSAFGQMPIPQNFDKKLIKKVVEECKGLPLALKVIGASLRGQPPIVWQSAKNRLSRGEAISDSHEAKLIERMAISIECLSSESRECFLDLGAFPEDKKIPLDVLISMWVEMHDLEEADAFAILFELSDKHLITLVKDARNRAGDIYSSYSELYVTQHDVLRDLALHMGNREKLNRRKRLIMPKREDGLPKDWLRNKDGSFDAQIVSIHTGEMKESDWFQMYFPNAEVLMLNFSASTYFLPPFIEMMPKLKSLVLINYGTVSAVLHNLSVFASLDDLRKIWFEKISVPPLCKTTVPLVNLKKISLVLCEVSKSFNGSAANLPLIFPSLSDLTIDHCIDLSELPRSICGFKSLENLSITNCHDLNELPPELGKLNSLQILRFYGCLSLKKLPQAICGLKRLKYLDISQCMNLKSLPEGIGQMVSLEKIDMRECSQIRNLPMSTMLLRSLVHVICDEGIAFLWKEAERAIPDLQVQVVEEHFTLDWLVE</sequence>
<dbReference type="Pfam" id="PF00931">
    <property type="entry name" value="NB-ARC"/>
    <property type="match status" value="1"/>
</dbReference>
<accession>A0A2H5AJD4</accession>
<dbReference type="InterPro" id="IPR055414">
    <property type="entry name" value="LRR_R13L4/SHOC2-like"/>
</dbReference>
<dbReference type="Pfam" id="PF23598">
    <property type="entry name" value="LRR_14"/>
    <property type="match status" value="1"/>
</dbReference>
<reference evidence="5" key="1">
    <citation type="submission" date="2017-08" db="EMBL/GenBank/DDBJ databases">
        <title>Direct Submission.</title>
        <authorList>
            <person name="Zheng Y."/>
            <person name="Wang X."/>
            <person name="Wu Y."/>
        </authorList>
    </citation>
    <scope>NUCLEOTIDE SEQUENCE</scope>
</reference>
<dbReference type="InterPro" id="IPR036537">
    <property type="entry name" value="Adaptor_Cbl_N_dom_sf"/>
</dbReference>
<dbReference type="Gene3D" id="1.10.10.10">
    <property type="entry name" value="Winged helix-like DNA-binding domain superfamily/Winged helix DNA-binding domain"/>
    <property type="match status" value="1"/>
</dbReference>
<dbReference type="GO" id="GO:0043531">
    <property type="term" value="F:ADP binding"/>
    <property type="evidence" value="ECO:0007669"/>
    <property type="project" value="InterPro"/>
</dbReference>
<dbReference type="PRINTS" id="PR00364">
    <property type="entry name" value="DISEASERSIST"/>
</dbReference>
<dbReference type="InterPro" id="IPR008808">
    <property type="entry name" value="Powdery_mildew-R_dom"/>
</dbReference>
<dbReference type="InterPro" id="IPR027417">
    <property type="entry name" value="P-loop_NTPase"/>
</dbReference>
<evidence type="ECO:0000256" key="1">
    <source>
        <dbReference type="ARBA" id="ARBA00008894"/>
    </source>
</evidence>
<dbReference type="Gene3D" id="3.80.10.10">
    <property type="entry name" value="Ribonuclease Inhibitor"/>
    <property type="match status" value="1"/>
</dbReference>
<protein>
    <submittedName>
        <fullName evidence="5">Nucleotide-binding site-leucine-rich repeat protein 2</fullName>
    </submittedName>
</protein>
<dbReference type="PANTHER" id="PTHR36766:SF30">
    <property type="entry name" value="TIR-NBS TYPE DISEASE RESISTANCE PROTEIN-RELATED"/>
    <property type="match status" value="1"/>
</dbReference>
<dbReference type="PROSITE" id="PS51153">
    <property type="entry name" value="RPW8"/>
    <property type="match status" value="1"/>
</dbReference>
<comment type="similarity">
    <text evidence="1">Belongs to the disease resistance NB-LRR family.</text>
</comment>
<dbReference type="InterPro" id="IPR042197">
    <property type="entry name" value="Apaf_helical"/>
</dbReference>
<dbReference type="GO" id="GO:0006952">
    <property type="term" value="P:defense response"/>
    <property type="evidence" value="ECO:0007669"/>
    <property type="project" value="UniProtKB-KW"/>
</dbReference>
<evidence type="ECO:0000256" key="3">
    <source>
        <dbReference type="ARBA" id="ARBA00022821"/>
    </source>
</evidence>
<dbReference type="PANTHER" id="PTHR36766">
    <property type="entry name" value="PLANT BROAD-SPECTRUM MILDEW RESISTANCE PROTEIN RPW8"/>
    <property type="match status" value="1"/>
</dbReference>
<evidence type="ECO:0000259" key="4">
    <source>
        <dbReference type="PROSITE" id="PS51153"/>
    </source>
</evidence>
<dbReference type="AlphaFoldDB" id="A0A2H5AJD4"/>
<dbReference type="Pfam" id="PF05659">
    <property type="entry name" value="RPW8"/>
    <property type="match status" value="1"/>
</dbReference>
<keyword evidence="2" id="KW-0677">Repeat</keyword>
<dbReference type="SUPFAM" id="SSF52047">
    <property type="entry name" value="RNI-like"/>
    <property type="match status" value="1"/>
</dbReference>
<organism evidence="5">
    <name type="scientific">Cinnamomum camphora</name>
    <name type="common">Camphor tree</name>
    <name type="synonym">Laurus camphora</name>
    <dbReference type="NCBI Taxonomy" id="13429"/>
    <lineage>
        <taxon>Eukaryota</taxon>
        <taxon>Viridiplantae</taxon>
        <taxon>Streptophyta</taxon>
        <taxon>Embryophyta</taxon>
        <taxon>Tracheophyta</taxon>
        <taxon>Spermatophyta</taxon>
        <taxon>Magnoliopsida</taxon>
        <taxon>Magnoliidae</taxon>
        <taxon>Laurales</taxon>
        <taxon>Lauraceae</taxon>
        <taxon>Cinnamomum</taxon>
    </lineage>
</organism>
<proteinExistence type="evidence at transcript level"/>
<dbReference type="InterPro" id="IPR002182">
    <property type="entry name" value="NB-ARC"/>
</dbReference>
<dbReference type="Gene3D" id="1.10.8.430">
    <property type="entry name" value="Helical domain of apoptotic protease-activating factors"/>
    <property type="match status" value="1"/>
</dbReference>
<dbReference type="Gene3D" id="3.40.50.300">
    <property type="entry name" value="P-loop containing nucleotide triphosphate hydrolases"/>
    <property type="match status" value="1"/>
</dbReference>
<dbReference type="InterPro" id="IPR032675">
    <property type="entry name" value="LRR_dom_sf"/>
</dbReference>
<name>A0A2H5AJD4_CINCA</name>
<evidence type="ECO:0000256" key="2">
    <source>
        <dbReference type="ARBA" id="ARBA00022737"/>
    </source>
</evidence>
<dbReference type="InterPro" id="IPR036388">
    <property type="entry name" value="WH-like_DNA-bd_sf"/>
</dbReference>
<dbReference type="EMBL" id="MF688991">
    <property type="protein sequence ID" value="AUG72169.1"/>
    <property type="molecule type" value="mRNA"/>
</dbReference>
<feature type="domain" description="RPW8" evidence="4">
    <location>
        <begin position="1"/>
        <end position="148"/>
    </location>
</feature>